<organism evidence="2 3">
    <name type="scientific">Algibacter marinivivus</name>
    <dbReference type="NCBI Taxonomy" id="2100723"/>
    <lineage>
        <taxon>Bacteria</taxon>
        <taxon>Pseudomonadati</taxon>
        <taxon>Bacteroidota</taxon>
        <taxon>Flavobacteriia</taxon>
        <taxon>Flavobacteriales</taxon>
        <taxon>Flavobacteriaceae</taxon>
        <taxon>Algibacter</taxon>
    </lineage>
</organism>
<reference evidence="2 3" key="1">
    <citation type="submission" date="2018-05" db="EMBL/GenBank/DDBJ databases">
        <title>Algibacter marinivivus sp. nov., isolated from sample around a algae.</title>
        <authorList>
            <person name="Zhong X."/>
        </authorList>
    </citation>
    <scope>NUCLEOTIDE SEQUENCE [LARGE SCALE GENOMIC DNA]</scope>
    <source>
        <strain evidence="2 3">ZY111</strain>
    </source>
</reference>
<reference evidence="3" key="2">
    <citation type="submission" date="2018-05" db="EMBL/GenBank/DDBJ databases">
        <title>Algibacter marinivivus sp. nov., isolated from sample around a algae.</title>
        <authorList>
            <person name="Lu D."/>
        </authorList>
    </citation>
    <scope>NUCLEOTIDE SEQUENCE [LARGE SCALE GENOMIC DNA]</scope>
    <source>
        <strain evidence="3">ZY111</strain>
    </source>
</reference>
<accession>A0A2U2X612</accession>
<name>A0A2U2X612_9FLAO</name>
<comment type="caution">
    <text evidence="2">The sequence shown here is derived from an EMBL/GenBank/DDBJ whole genome shotgun (WGS) entry which is preliminary data.</text>
</comment>
<gene>
    <name evidence="2" type="ORF">DIS18_01395</name>
</gene>
<evidence type="ECO:0000313" key="3">
    <source>
        <dbReference type="Proteomes" id="UP000245375"/>
    </source>
</evidence>
<proteinExistence type="predicted"/>
<feature type="signal peptide" evidence="1">
    <location>
        <begin position="1"/>
        <end position="38"/>
    </location>
</feature>
<dbReference type="AlphaFoldDB" id="A0A2U2X612"/>
<dbReference type="OrthoDB" id="9788332at2"/>
<dbReference type="InterPro" id="IPR018673">
    <property type="entry name" value="DUF2141"/>
</dbReference>
<feature type="chain" id="PRO_5015618991" description="DUF2141 domain-containing protein" evidence="1">
    <location>
        <begin position="39"/>
        <end position="159"/>
    </location>
</feature>
<evidence type="ECO:0000256" key="1">
    <source>
        <dbReference type="SAM" id="SignalP"/>
    </source>
</evidence>
<dbReference type="RefSeq" id="WP_109351259.1">
    <property type="nucleotide sequence ID" value="NZ_QFRI01000001.1"/>
</dbReference>
<dbReference type="Proteomes" id="UP000245375">
    <property type="component" value="Unassembled WGS sequence"/>
</dbReference>
<evidence type="ECO:0000313" key="2">
    <source>
        <dbReference type="EMBL" id="PWH83235.1"/>
    </source>
</evidence>
<evidence type="ECO:0008006" key="4">
    <source>
        <dbReference type="Google" id="ProtNLM"/>
    </source>
</evidence>
<keyword evidence="1" id="KW-0732">Signal</keyword>
<dbReference type="Pfam" id="PF09912">
    <property type="entry name" value="DUF2141"/>
    <property type="match status" value="1"/>
</dbReference>
<reference evidence="3" key="3">
    <citation type="submission" date="2018-05" db="EMBL/GenBank/DDBJ databases">
        <authorList>
            <person name="Lu D."/>
        </authorList>
    </citation>
    <scope>NUCLEOTIDE SEQUENCE [LARGE SCALE GENOMIC DNA]</scope>
    <source>
        <strain evidence="3">ZY111</strain>
    </source>
</reference>
<sequence>MNFSKKNNEHRNNNRWHVSKNIIALICLSFLTLTSLNAQDENLADITVVISNFDNNEGKAYVALYNSEASFLNKGFEATFTKIENNTCTVVFKAVPKGVYAISMFHDENDNNKLDTAIFGIPKEDYGCSNNATGFMGPPKWQDAKFQINNKSITQHITL</sequence>
<dbReference type="EMBL" id="QFRI01000001">
    <property type="protein sequence ID" value="PWH83235.1"/>
    <property type="molecule type" value="Genomic_DNA"/>
</dbReference>
<keyword evidence="3" id="KW-1185">Reference proteome</keyword>
<protein>
    <recommendedName>
        <fullName evidence="4">DUF2141 domain-containing protein</fullName>
    </recommendedName>
</protein>